<evidence type="ECO:0000313" key="3">
    <source>
        <dbReference type="EMBL" id="KAK0483926.1"/>
    </source>
</evidence>
<dbReference type="AlphaFoldDB" id="A0AA39TEH5"/>
<evidence type="ECO:0000313" key="4">
    <source>
        <dbReference type="Proteomes" id="UP001175227"/>
    </source>
</evidence>
<accession>A0AA39TEH5</accession>
<evidence type="ECO:0000256" key="1">
    <source>
        <dbReference type="SAM" id="MobiDB-lite"/>
    </source>
</evidence>
<reference evidence="3" key="1">
    <citation type="submission" date="2023-06" db="EMBL/GenBank/DDBJ databases">
        <authorList>
            <consortium name="Lawrence Berkeley National Laboratory"/>
            <person name="Ahrendt S."/>
            <person name="Sahu N."/>
            <person name="Indic B."/>
            <person name="Wong-Bajracharya J."/>
            <person name="Merenyi Z."/>
            <person name="Ke H.-M."/>
            <person name="Monk M."/>
            <person name="Kocsube S."/>
            <person name="Drula E."/>
            <person name="Lipzen A."/>
            <person name="Balint B."/>
            <person name="Henrissat B."/>
            <person name="Andreopoulos B."/>
            <person name="Martin F.M."/>
            <person name="Harder C.B."/>
            <person name="Rigling D."/>
            <person name="Ford K.L."/>
            <person name="Foster G.D."/>
            <person name="Pangilinan J."/>
            <person name="Papanicolaou A."/>
            <person name="Barry K."/>
            <person name="LaButti K."/>
            <person name="Viragh M."/>
            <person name="Koriabine M."/>
            <person name="Yan M."/>
            <person name="Riley R."/>
            <person name="Champramary S."/>
            <person name="Plett K.L."/>
            <person name="Tsai I.J."/>
            <person name="Slot J."/>
            <person name="Sipos G."/>
            <person name="Plett J."/>
            <person name="Nagy L.G."/>
            <person name="Grigoriev I.V."/>
        </authorList>
    </citation>
    <scope>NUCLEOTIDE SEQUENCE</scope>
    <source>
        <strain evidence="3">ICMP 16352</strain>
    </source>
</reference>
<evidence type="ECO:0000256" key="2">
    <source>
        <dbReference type="SAM" id="Phobius"/>
    </source>
</evidence>
<keyword evidence="2" id="KW-0812">Transmembrane</keyword>
<comment type="caution">
    <text evidence="3">The sequence shown here is derived from an EMBL/GenBank/DDBJ whole genome shotgun (WGS) entry which is preliminary data.</text>
</comment>
<name>A0AA39TEH5_9AGAR</name>
<gene>
    <name evidence="3" type="ORF">IW261DRAFT_1591949</name>
</gene>
<feature type="transmembrane region" description="Helical" evidence="2">
    <location>
        <begin position="47"/>
        <end position="67"/>
    </location>
</feature>
<dbReference type="EMBL" id="JAUEPR010000006">
    <property type="protein sequence ID" value="KAK0483926.1"/>
    <property type="molecule type" value="Genomic_DNA"/>
</dbReference>
<keyword evidence="2" id="KW-0472">Membrane</keyword>
<keyword evidence="2" id="KW-1133">Transmembrane helix</keyword>
<feature type="compositionally biased region" description="Basic and acidic residues" evidence="1">
    <location>
        <begin position="140"/>
        <end position="187"/>
    </location>
</feature>
<feature type="compositionally biased region" description="Polar residues" evidence="1">
    <location>
        <begin position="210"/>
        <end position="225"/>
    </location>
</feature>
<proteinExistence type="predicted"/>
<keyword evidence="4" id="KW-1185">Reference proteome</keyword>
<protein>
    <recommendedName>
        <fullName evidence="5">Transmembrane protein</fullName>
    </recommendedName>
</protein>
<organism evidence="3 4">
    <name type="scientific">Armillaria novae-zelandiae</name>
    <dbReference type="NCBI Taxonomy" id="153914"/>
    <lineage>
        <taxon>Eukaryota</taxon>
        <taxon>Fungi</taxon>
        <taxon>Dikarya</taxon>
        <taxon>Basidiomycota</taxon>
        <taxon>Agaricomycotina</taxon>
        <taxon>Agaricomycetes</taxon>
        <taxon>Agaricomycetidae</taxon>
        <taxon>Agaricales</taxon>
        <taxon>Marasmiineae</taxon>
        <taxon>Physalacriaceae</taxon>
        <taxon>Armillaria</taxon>
    </lineage>
</organism>
<evidence type="ECO:0008006" key="5">
    <source>
        <dbReference type="Google" id="ProtNLM"/>
    </source>
</evidence>
<sequence>MFYVLKIRRTSLSRERILILAQIKIGFVQTLWATAARNKPSGKVFVWERAILTGLVLGCLLGLVFCVDSAGAAGERLSLCDVHYTSFFYAETASTGLAVETDILRLVELLLAPVCEFFPLSERNQVPVERRKNSAKRRTNNVEERRQQDERRDNVKGKKNSSKERKNSAKERRRRQDNGKKTLDGGEKQSNVGERSNDAVKKRPSFGSLLPNQKSGWRTDVVRQS</sequence>
<dbReference type="Proteomes" id="UP001175227">
    <property type="component" value="Unassembled WGS sequence"/>
</dbReference>
<feature type="region of interest" description="Disordered" evidence="1">
    <location>
        <begin position="129"/>
        <end position="225"/>
    </location>
</feature>